<dbReference type="GeneID" id="23563659"/>
<proteinExistence type="predicted"/>
<dbReference type="AlphaFoldDB" id="A0A0D1DYG5"/>
<evidence type="ECO:0000313" key="2">
    <source>
        <dbReference type="Proteomes" id="UP000000561"/>
    </source>
</evidence>
<keyword evidence="2" id="KW-1185">Reference proteome</keyword>
<dbReference type="KEGG" id="uma:UMAG_03090"/>
<name>A0A0D1DYG5_MYCMD</name>
<reference evidence="1 2" key="1">
    <citation type="journal article" date="2006" name="Nature">
        <title>Insights from the genome of the biotrophic fungal plant pathogen Ustilago maydis.</title>
        <authorList>
            <person name="Kamper J."/>
            <person name="Kahmann R."/>
            <person name="Bolker M."/>
            <person name="Ma L.J."/>
            <person name="Brefort T."/>
            <person name="Saville B.J."/>
            <person name="Banuett F."/>
            <person name="Kronstad J.W."/>
            <person name="Gold S.E."/>
            <person name="Muller O."/>
            <person name="Perlin M.H."/>
            <person name="Wosten H.A."/>
            <person name="de Vries R."/>
            <person name="Ruiz-Herrera J."/>
            <person name="Reynaga-Pena C.G."/>
            <person name="Snetselaar K."/>
            <person name="McCann M."/>
            <person name="Perez-Martin J."/>
            <person name="Feldbrugge M."/>
            <person name="Basse C.W."/>
            <person name="Steinberg G."/>
            <person name="Ibeas J.I."/>
            <person name="Holloman W."/>
            <person name="Guzman P."/>
            <person name="Farman M."/>
            <person name="Stajich J.E."/>
            <person name="Sentandreu R."/>
            <person name="Gonzalez-Prieto J.M."/>
            <person name="Kennell J.C."/>
            <person name="Molina L."/>
            <person name="Schirawski J."/>
            <person name="Mendoza-Mendoza A."/>
            <person name="Greilinger D."/>
            <person name="Munch K."/>
            <person name="Rossel N."/>
            <person name="Scherer M."/>
            <person name="Vranes M."/>
            <person name="Ladendorf O."/>
            <person name="Vincon V."/>
            <person name="Fuchs U."/>
            <person name="Sandrock B."/>
            <person name="Meng S."/>
            <person name="Ho E.C."/>
            <person name="Cahill M.J."/>
            <person name="Boyce K.J."/>
            <person name="Klose J."/>
            <person name="Klosterman S.J."/>
            <person name="Deelstra H.J."/>
            <person name="Ortiz-Castellanos L."/>
            <person name="Li W."/>
            <person name="Sanchez-Alonso P."/>
            <person name="Schreier P.H."/>
            <person name="Hauser-Hahn I."/>
            <person name="Vaupel M."/>
            <person name="Koopmann E."/>
            <person name="Friedrich G."/>
            <person name="Voss H."/>
            <person name="Schluter T."/>
            <person name="Margolis J."/>
            <person name="Platt D."/>
            <person name="Swimmer C."/>
            <person name="Gnirke A."/>
            <person name="Chen F."/>
            <person name="Vysotskaia V."/>
            <person name="Mannhaupt G."/>
            <person name="Guldener U."/>
            <person name="Munsterkotter M."/>
            <person name="Haase D."/>
            <person name="Oesterheld M."/>
            <person name="Mewes H.W."/>
            <person name="Mauceli E.W."/>
            <person name="DeCaprio D."/>
            <person name="Wade C.M."/>
            <person name="Butler J."/>
            <person name="Young S."/>
            <person name="Jaffe D.B."/>
            <person name="Calvo S."/>
            <person name="Nusbaum C."/>
            <person name="Galagan J."/>
            <person name="Birren B.W."/>
        </authorList>
    </citation>
    <scope>NUCLEOTIDE SEQUENCE [LARGE SCALE GENOMIC DNA]</scope>
    <source>
        <strain evidence="2">DSM 14603 / FGSC 9021 / UM521</strain>
    </source>
</reference>
<gene>
    <name evidence="1" type="ORF">UMAG_03090</name>
</gene>
<dbReference type="InParanoid" id="A0A0D1DYG5"/>
<dbReference type="RefSeq" id="XP_011389449.1">
    <property type="nucleotide sequence ID" value="XM_011391147.1"/>
</dbReference>
<accession>A0A0D1DYG5</accession>
<organism evidence="1 2">
    <name type="scientific">Mycosarcoma maydis</name>
    <name type="common">Corn smut fungus</name>
    <name type="synonym">Ustilago maydis</name>
    <dbReference type="NCBI Taxonomy" id="5270"/>
    <lineage>
        <taxon>Eukaryota</taxon>
        <taxon>Fungi</taxon>
        <taxon>Dikarya</taxon>
        <taxon>Basidiomycota</taxon>
        <taxon>Ustilaginomycotina</taxon>
        <taxon>Ustilaginomycetes</taxon>
        <taxon>Ustilaginales</taxon>
        <taxon>Ustilaginaceae</taxon>
        <taxon>Mycosarcoma</taxon>
    </lineage>
</organism>
<dbReference type="OrthoDB" id="3054497at2759"/>
<dbReference type="EMBL" id="CM003146">
    <property type="protein sequence ID" value="KIS69114.1"/>
    <property type="molecule type" value="Genomic_DNA"/>
</dbReference>
<dbReference type="Proteomes" id="UP000000561">
    <property type="component" value="Chromosome 7"/>
</dbReference>
<sequence>MCSCASSVVAGLVVHKLKLDAQRLATRYKARRVAHGYTQPGLGYDQTISPVVRLQTHPIIKIDGNLDRSVTSLGKAFSLQLNREAVYDDGPKQRVGISKGGGLEIEHIACERNYG</sequence>
<evidence type="ECO:0000313" key="1">
    <source>
        <dbReference type="EMBL" id="KIS69114.1"/>
    </source>
</evidence>
<dbReference type="VEuPathDB" id="FungiDB:UMAG_03090"/>
<protein>
    <submittedName>
        <fullName evidence="1">Uncharacterized protein</fullName>
    </submittedName>
</protein>